<proteinExistence type="predicted"/>
<evidence type="ECO:0000313" key="2">
    <source>
        <dbReference type="EMBL" id="OTF73577.1"/>
    </source>
</evidence>
<name>A0A1Y3B015_EURMA</name>
<sequence length="60" mass="7036">MNVLVKSGLTLNPFVYGFMSSNFRSMICSSFGGRHRNKRNKMSKNIPFHHSNYENNNRRI</sequence>
<reference evidence="2 3" key="1">
    <citation type="submission" date="2017-03" db="EMBL/GenBank/DDBJ databases">
        <title>Genome Survey of Euroglyphus maynei.</title>
        <authorList>
            <person name="Arlian L.G."/>
            <person name="Morgan M.S."/>
            <person name="Rider S.D."/>
        </authorList>
    </citation>
    <scope>NUCLEOTIDE SEQUENCE [LARGE SCALE GENOMIC DNA]</scope>
    <source>
        <strain evidence="2">Arlian Lab</strain>
        <tissue evidence="2">Whole body</tissue>
    </source>
</reference>
<organism evidence="2 3">
    <name type="scientific">Euroglyphus maynei</name>
    <name type="common">Mayne's house dust mite</name>
    <dbReference type="NCBI Taxonomy" id="6958"/>
    <lineage>
        <taxon>Eukaryota</taxon>
        <taxon>Metazoa</taxon>
        <taxon>Ecdysozoa</taxon>
        <taxon>Arthropoda</taxon>
        <taxon>Chelicerata</taxon>
        <taxon>Arachnida</taxon>
        <taxon>Acari</taxon>
        <taxon>Acariformes</taxon>
        <taxon>Sarcoptiformes</taxon>
        <taxon>Astigmata</taxon>
        <taxon>Psoroptidia</taxon>
        <taxon>Analgoidea</taxon>
        <taxon>Pyroglyphidae</taxon>
        <taxon>Pyroglyphinae</taxon>
        <taxon>Euroglyphus</taxon>
    </lineage>
</organism>
<dbReference type="EMBL" id="MUJZ01050997">
    <property type="protein sequence ID" value="OTF73577.1"/>
    <property type="molecule type" value="Genomic_DNA"/>
</dbReference>
<dbReference type="SUPFAM" id="SSF81321">
    <property type="entry name" value="Family A G protein-coupled receptor-like"/>
    <property type="match status" value="1"/>
</dbReference>
<protein>
    <submittedName>
        <fullName evidence="2">Uncharacterized protein</fullName>
    </submittedName>
</protein>
<dbReference type="Gene3D" id="1.20.1070.10">
    <property type="entry name" value="Rhodopsin 7-helix transmembrane proteins"/>
    <property type="match status" value="1"/>
</dbReference>
<dbReference type="AlphaFoldDB" id="A0A1Y3B015"/>
<evidence type="ECO:0000256" key="1">
    <source>
        <dbReference type="SAM" id="MobiDB-lite"/>
    </source>
</evidence>
<accession>A0A1Y3B015</accession>
<feature type="region of interest" description="Disordered" evidence="1">
    <location>
        <begin position="34"/>
        <end position="60"/>
    </location>
</feature>
<keyword evidence="3" id="KW-1185">Reference proteome</keyword>
<dbReference type="Proteomes" id="UP000194236">
    <property type="component" value="Unassembled WGS sequence"/>
</dbReference>
<comment type="caution">
    <text evidence="2">The sequence shown here is derived from an EMBL/GenBank/DDBJ whole genome shotgun (WGS) entry which is preliminary data.</text>
</comment>
<evidence type="ECO:0000313" key="3">
    <source>
        <dbReference type="Proteomes" id="UP000194236"/>
    </source>
</evidence>
<gene>
    <name evidence="2" type="ORF">BLA29_014187</name>
</gene>